<organism evidence="2 3">
    <name type="scientific">Populus trichocarpa</name>
    <name type="common">Western balsam poplar</name>
    <name type="synonym">Populus balsamifera subsp. trichocarpa</name>
    <dbReference type="NCBI Taxonomy" id="3694"/>
    <lineage>
        <taxon>Eukaryota</taxon>
        <taxon>Viridiplantae</taxon>
        <taxon>Streptophyta</taxon>
        <taxon>Embryophyta</taxon>
        <taxon>Tracheophyta</taxon>
        <taxon>Spermatophyta</taxon>
        <taxon>Magnoliopsida</taxon>
        <taxon>eudicotyledons</taxon>
        <taxon>Gunneridae</taxon>
        <taxon>Pentapetalae</taxon>
        <taxon>rosids</taxon>
        <taxon>fabids</taxon>
        <taxon>Malpighiales</taxon>
        <taxon>Salicaceae</taxon>
        <taxon>Saliceae</taxon>
        <taxon>Populus</taxon>
    </lineage>
</organism>
<keyword evidence="1" id="KW-0472">Membrane</keyword>
<dbReference type="ExpressionAtlas" id="B9GW88">
    <property type="expression patterns" value="baseline and differential"/>
</dbReference>
<keyword evidence="1" id="KW-1133">Transmembrane helix</keyword>
<keyword evidence="1" id="KW-0812">Transmembrane</keyword>
<sequence length="462" mass="53681">MAKRKTTAAGTSTDQMNSSLDIGKLAVSVQGKLSILRPFSNNCSIFRVPKRLRELNEKAYTPQVISIGPLHCENQELKKMDEHKRLYLREFLELSKVNVKDFIAAIAEKEDKLRNCYAETFDNLSKEEFVEMVLLDCSFLIMFLLKRCFPNLRSRNTDRIFNKPWMNEDIIRFDLCLLENQLPFFIVEDLFKLSKIQDRHEEYSMIEVSHDLLSCAWGIWAPNDILKEINLSEAEHFVDFLRICQKPAEHMQPKKLETLTAPSVAELHRAGIKFKLGSSKNLLDIKFDDNEGTLEIPQLRIGKRTEILFRNLQAFEQCNGGRNRYVRDYIAMLSFLAPSAKDVEILVKYEILKNWHHDNDAVSILFRNLSKENFINVNHFYFSGVVEDLNKYYGKRGHNWEAFLEQNSFRNPWTIISVVAAAVLVILTIIQTLLDHSSSFIMITQLFCLALSLKFYNMVTRA</sequence>
<dbReference type="InParanoid" id="B9GW88"/>
<dbReference type="Pfam" id="PF03140">
    <property type="entry name" value="DUF247"/>
    <property type="match status" value="1"/>
</dbReference>
<dbReference type="PANTHER" id="PTHR31170:SF17">
    <property type="match status" value="1"/>
</dbReference>
<name>B9GW88_POPTR</name>
<dbReference type="FunCoup" id="B9GW88">
    <property type="interactions" value="239"/>
</dbReference>
<dbReference type="InterPro" id="IPR004158">
    <property type="entry name" value="DUF247_pln"/>
</dbReference>
<evidence type="ECO:0000313" key="3">
    <source>
        <dbReference type="Proteomes" id="UP000006729"/>
    </source>
</evidence>
<proteinExistence type="predicted"/>
<accession>B9GW88</accession>
<keyword evidence="3" id="KW-1185">Reference proteome</keyword>
<evidence type="ECO:0000313" key="2">
    <source>
        <dbReference type="EMBL" id="PNT46696.1"/>
    </source>
</evidence>
<dbReference type="EMBL" id="CM009292">
    <property type="protein sequence ID" value="PNT46695.1"/>
    <property type="molecule type" value="Genomic_DNA"/>
</dbReference>
<dbReference type="PANTHER" id="PTHR31170">
    <property type="entry name" value="BNAC04G53230D PROTEIN"/>
    <property type="match status" value="1"/>
</dbReference>
<evidence type="ECO:0000256" key="1">
    <source>
        <dbReference type="SAM" id="Phobius"/>
    </source>
</evidence>
<reference evidence="2" key="2">
    <citation type="submission" date="2017-07" db="EMBL/GenBank/DDBJ databases">
        <title>WGS assembly of Populus trichocarpa.</title>
        <authorList>
            <person name="Tuskan G."/>
            <person name="Difazio S."/>
            <person name="Jansson S."/>
            <person name="Bohlmann J."/>
            <person name="Grigoriev I."/>
            <person name="Hellsten U."/>
            <person name="Putnam N."/>
            <person name="Ralph S."/>
            <person name="Rombauts S."/>
            <person name="Salamov A."/>
            <person name="Schein J."/>
            <person name="Sterck L."/>
            <person name="Aerts A."/>
            <person name="Bhalerao R."/>
            <person name="Bhalerao R."/>
            <person name="Blaudez D."/>
            <person name="Boerjan W."/>
            <person name="Brun A."/>
            <person name="Brunner A."/>
            <person name="Busov V."/>
            <person name="Campbell M."/>
            <person name="Carlson J."/>
            <person name="Chalot M."/>
            <person name="Chapman J."/>
            <person name="Chen G."/>
            <person name="Cooper D."/>
            <person name="Coutinho P."/>
            <person name="Couturier J."/>
            <person name="Covert S."/>
            <person name="Cronk Q."/>
            <person name="Cunningham R."/>
            <person name="Davis J."/>
            <person name="Degroeve S."/>
            <person name="Dejardin A."/>
            <person name="Depamphilis C."/>
            <person name="Detter J."/>
            <person name="Dirks B."/>
            <person name="Dubchak I."/>
            <person name="Duplessis S."/>
            <person name="Ehlting J."/>
            <person name="Ellis B."/>
            <person name="Gendler K."/>
            <person name="Goodstein D."/>
            <person name="Gribskov M."/>
            <person name="Grimwood J."/>
            <person name="Groover A."/>
            <person name="Gunter L."/>
            <person name="Hamberger B."/>
            <person name="Heinze B."/>
            <person name="Helariutta Y."/>
            <person name="Henrissat B."/>
            <person name="Holligan D."/>
            <person name="Holt R."/>
            <person name="Huang W."/>
            <person name="Islam-Faridi N."/>
            <person name="Jones S."/>
            <person name="Jones-Rhoades M."/>
            <person name="Jorgensen R."/>
            <person name="Joshi C."/>
            <person name="Kangasjarvi J."/>
            <person name="Karlsson J."/>
            <person name="Kelleher C."/>
            <person name="Kirkpatrick R."/>
            <person name="Kirst M."/>
            <person name="Kohler A."/>
            <person name="Kalluri U."/>
            <person name="Larimer F."/>
            <person name="Leebens-Mack J."/>
            <person name="Leple J."/>
            <person name="Locascio P."/>
            <person name="Lou Y."/>
            <person name="Lucas S."/>
            <person name="Martin F."/>
            <person name="Montanini B."/>
            <person name="Napoli C."/>
            <person name="Nelson D."/>
            <person name="Nelson C."/>
            <person name="Nieminen K."/>
            <person name="Nilsson O."/>
            <person name="Pereda V."/>
            <person name="Peter G."/>
            <person name="Philippe R."/>
            <person name="Pilate G."/>
            <person name="Poliakov A."/>
            <person name="Razumovskaya J."/>
            <person name="Richardson P."/>
            <person name="Rinaldi C."/>
            <person name="Ritland K."/>
            <person name="Rouze P."/>
            <person name="Ryaboy D."/>
            <person name="Schmutz J."/>
            <person name="Schrader J."/>
            <person name="Segerman B."/>
            <person name="Shin H."/>
            <person name="Siddiqui A."/>
            <person name="Sterky F."/>
            <person name="Terry A."/>
            <person name="Tsai C."/>
            <person name="Uberbacher E."/>
            <person name="Unneberg P."/>
            <person name="Vahala J."/>
            <person name="Wall K."/>
            <person name="Wessler S."/>
            <person name="Yang G."/>
            <person name="Yin T."/>
            <person name="Douglas C."/>
            <person name="Marra M."/>
            <person name="Sandberg G."/>
            <person name="Van De Peer Y."/>
            <person name="Rokhsar D."/>
        </authorList>
    </citation>
    <scope>NUCLEOTIDE SEQUENCE</scope>
    <source>
        <strain evidence="2">Nisqually-1</strain>
    </source>
</reference>
<dbReference type="eggNOG" id="ENOG502RY48">
    <property type="taxonomic scope" value="Eukaryota"/>
</dbReference>
<dbReference type="EMBL" id="CM009292">
    <property type="protein sequence ID" value="RQO88680.1"/>
    <property type="molecule type" value="Genomic_DNA"/>
</dbReference>
<dbReference type="STRING" id="3694.B9GW88"/>
<dbReference type="AlphaFoldDB" id="B9GW88"/>
<dbReference type="HOGENOM" id="CLU_020188_0_3_1"/>
<protein>
    <submittedName>
        <fullName evidence="2">Uncharacterized protein</fullName>
    </submittedName>
</protein>
<gene>
    <name evidence="2" type="ORF">POPTR_003G206500</name>
</gene>
<feature type="transmembrane region" description="Helical" evidence="1">
    <location>
        <begin position="413"/>
        <end position="434"/>
    </location>
</feature>
<dbReference type="EMBL" id="CM009292">
    <property type="protein sequence ID" value="RQO88679.1"/>
    <property type="molecule type" value="Genomic_DNA"/>
</dbReference>
<feature type="transmembrane region" description="Helical" evidence="1">
    <location>
        <begin position="440"/>
        <end position="459"/>
    </location>
</feature>
<dbReference type="EMBL" id="CM009292">
    <property type="protein sequence ID" value="PNT46696.1"/>
    <property type="molecule type" value="Genomic_DNA"/>
</dbReference>
<reference evidence="2 3" key="1">
    <citation type="journal article" date="2006" name="Science">
        <title>The genome of black cottonwood, Populus trichocarpa (Torr. &amp; Gray).</title>
        <authorList>
            <person name="Tuskan G.A."/>
            <person name="Difazio S."/>
            <person name="Jansson S."/>
            <person name="Bohlmann J."/>
            <person name="Grigoriev I."/>
            <person name="Hellsten U."/>
            <person name="Putnam N."/>
            <person name="Ralph S."/>
            <person name="Rombauts S."/>
            <person name="Salamov A."/>
            <person name="Schein J."/>
            <person name="Sterck L."/>
            <person name="Aerts A."/>
            <person name="Bhalerao R.R."/>
            <person name="Bhalerao R.P."/>
            <person name="Blaudez D."/>
            <person name="Boerjan W."/>
            <person name="Brun A."/>
            <person name="Brunner A."/>
            <person name="Busov V."/>
            <person name="Campbell M."/>
            <person name="Carlson J."/>
            <person name="Chalot M."/>
            <person name="Chapman J."/>
            <person name="Chen G.L."/>
            <person name="Cooper D."/>
            <person name="Coutinho P.M."/>
            <person name="Couturier J."/>
            <person name="Covert S."/>
            <person name="Cronk Q."/>
            <person name="Cunningham R."/>
            <person name="Davis J."/>
            <person name="Degroeve S."/>
            <person name="Dejardin A."/>
            <person name="Depamphilis C."/>
            <person name="Detter J."/>
            <person name="Dirks B."/>
            <person name="Dubchak I."/>
            <person name="Duplessis S."/>
            <person name="Ehlting J."/>
            <person name="Ellis B."/>
            <person name="Gendler K."/>
            <person name="Goodstein D."/>
            <person name="Gribskov M."/>
            <person name="Grimwood J."/>
            <person name="Groover A."/>
            <person name="Gunter L."/>
            <person name="Hamberger B."/>
            <person name="Heinze B."/>
            <person name="Helariutta Y."/>
            <person name="Henrissat B."/>
            <person name="Holligan D."/>
            <person name="Holt R."/>
            <person name="Huang W."/>
            <person name="Islam-Faridi N."/>
            <person name="Jones S."/>
            <person name="Jones-Rhoades M."/>
            <person name="Jorgensen R."/>
            <person name="Joshi C."/>
            <person name="Kangasjarvi J."/>
            <person name="Karlsson J."/>
            <person name="Kelleher C."/>
            <person name="Kirkpatrick R."/>
            <person name="Kirst M."/>
            <person name="Kohler A."/>
            <person name="Kalluri U."/>
            <person name="Larimer F."/>
            <person name="Leebens-Mack J."/>
            <person name="Leple J.C."/>
            <person name="Locascio P."/>
            <person name="Lou Y."/>
            <person name="Lucas S."/>
            <person name="Martin F."/>
            <person name="Montanini B."/>
            <person name="Napoli C."/>
            <person name="Nelson D.R."/>
            <person name="Nelson C."/>
            <person name="Nieminen K."/>
            <person name="Nilsson O."/>
            <person name="Pereda V."/>
            <person name="Peter G."/>
            <person name="Philippe R."/>
            <person name="Pilate G."/>
            <person name="Poliakov A."/>
            <person name="Razumovskaya J."/>
            <person name="Richardson P."/>
            <person name="Rinaldi C."/>
            <person name="Ritland K."/>
            <person name="Rouze P."/>
            <person name="Ryaboy D."/>
            <person name="Schmutz J."/>
            <person name="Schrader J."/>
            <person name="Segerman B."/>
            <person name="Shin H."/>
            <person name="Siddiqui A."/>
            <person name="Sterky F."/>
            <person name="Terry A."/>
            <person name="Tsai C.J."/>
            <person name="Uberbacher E."/>
            <person name="Unneberg P."/>
            <person name="Vahala J."/>
            <person name="Wall K."/>
            <person name="Wessler S."/>
            <person name="Yang G."/>
            <person name="Yin T."/>
            <person name="Douglas C."/>
            <person name="Marra M."/>
            <person name="Sandberg G."/>
            <person name="Van de Peer Y."/>
            <person name="Rokhsar D."/>
        </authorList>
    </citation>
    <scope>NUCLEOTIDE SEQUENCE [LARGE SCALE GENOMIC DNA]</scope>
    <source>
        <strain evidence="3">cv. Nisqually</strain>
        <strain evidence="2">Nisqually-1</strain>
    </source>
</reference>
<dbReference type="Proteomes" id="UP000006729">
    <property type="component" value="Chromosome 3"/>
</dbReference>